<dbReference type="Proteomes" id="UP000658390">
    <property type="component" value="Unassembled WGS sequence"/>
</dbReference>
<reference evidence="1" key="1">
    <citation type="submission" date="2020-12" db="EMBL/GenBank/DDBJ databases">
        <title>Antibiotic resistance and phylogeny of Pseudomonas spp. isolated over three decades from chicken meat in the Norwegian food chain.</title>
        <authorList>
            <person name="Moen B."/>
        </authorList>
    </citation>
    <scope>NUCLEOTIDE SEQUENCE</scope>
    <source>
        <strain evidence="1">MF6762</strain>
    </source>
</reference>
<evidence type="ECO:0000313" key="1">
    <source>
        <dbReference type="EMBL" id="MBJ2259116.1"/>
    </source>
</evidence>
<name>A0A8I1FQZ0_9PSED</name>
<dbReference type="EMBL" id="JAEKCZ010000025">
    <property type="protein sequence ID" value="MBJ2259116.1"/>
    <property type="molecule type" value="Genomic_DNA"/>
</dbReference>
<evidence type="ECO:0000313" key="2">
    <source>
        <dbReference type="Proteomes" id="UP000658390"/>
    </source>
</evidence>
<dbReference type="Gene3D" id="3.90.1720.10">
    <property type="entry name" value="endopeptidase domain like (from Nostoc punctiforme)"/>
    <property type="match status" value="1"/>
</dbReference>
<gene>
    <name evidence="1" type="ORF">JFT45_21685</name>
</gene>
<sequence>MLTQYLLAPYVDGGRGPAAFDCWGLCIAVRHELFGLPLLPSLGGVGRHNPKACTKAFRMLSGVMEVCEPEPGAIAAVLRGDLCIHVGVVIDIDGRLAVLETNPNSGPRWLYLRQFEATYLKVIYYRDQRIPQ</sequence>
<evidence type="ECO:0008006" key="3">
    <source>
        <dbReference type="Google" id="ProtNLM"/>
    </source>
</evidence>
<proteinExistence type="predicted"/>
<dbReference type="InterPro" id="IPR038765">
    <property type="entry name" value="Papain-like_cys_pep_sf"/>
</dbReference>
<protein>
    <recommendedName>
        <fullName evidence="3">C40 family peptidase</fullName>
    </recommendedName>
</protein>
<comment type="caution">
    <text evidence="1">The sequence shown here is derived from an EMBL/GenBank/DDBJ whole genome shotgun (WGS) entry which is preliminary data.</text>
</comment>
<dbReference type="AlphaFoldDB" id="A0A8I1FQZ0"/>
<accession>A0A8I1FQZ0</accession>
<dbReference type="SUPFAM" id="SSF54001">
    <property type="entry name" value="Cysteine proteinases"/>
    <property type="match status" value="1"/>
</dbReference>
<organism evidence="1 2">
    <name type="scientific">Pseudomonas psychrophila</name>
    <dbReference type="NCBI Taxonomy" id="122355"/>
    <lineage>
        <taxon>Bacteria</taxon>
        <taxon>Pseudomonadati</taxon>
        <taxon>Pseudomonadota</taxon>
        <taxon>Gammaproteobacteria</taxon>
        <taxon>Pseudomonadales</taxon>
        <taxon>Pseudomonadaceae</taxon>
        <taxon>Pseudomonas</taxon>
    </lineage>
</organism>
<dbReference type="RefSeq" id="WP_198822829.1">
    <property type="nucleotide sequence ID" value="NZ_JAEKCZ010000025.1"/>
</dbReference>